<reference evidence="6 7" key="1">
    <citation type="submission" date="2024-05" db="EMBL/GenBank/DDBJ databases">
        <authorList>
            <consortium name="Candidatus Magnetaquicoccaceae bacterium FCR-1 genome sequencing consortium"/>
            <person name="Shimoshige H."/>
            <person name="Shimamura S."/>
            <person name="Taoka A."/>
            <person name="Kobayashi H."/>
            <person name="Maekawa T."/>
        </authorList>
    </citation>
    <scope>NUCLEOTIDE SEQUENCE [LARGE SCALE GENOMIC DNA]</scope>
    <source>
        <strain evidence="6 7">FCR-1</strain>
    </source>
</reference>
<evidence type="ECO:0000256" key="1">
    <source>
        <dbReference type="ARBA" id="ARBA00006295"/>
    </source>
</evidence>
<dbReference type="InterPro" id="IPR036086">
    <property type="entry name" value="ParB/Sulfiredoxin_sf"/>
</dbReference>
<keyword evidence="3" id="KW-0238">DNA-binding</keyword>
<dbReference type="InterPro" id="IPR003115">
    <property type="entry name" value="ParB_N"/>
</dbReference>
<dbReference type="Pfam" id="PF23552">
    <property type="entry name" value="ParB_C"/>
    <property type="match status" value="1"/>
</dbReference>
<dbReference type="InterPro" id="IPR041468">
    <property type="entry name" value="HTH_ParB/Spo0J"/>
</dbReference>
<dbReference type="EMBL" id="BAAFGK010000005">
    <property type="protein sequence ID" value="GAB0058579.1"/>
    <property type="molecule type" value="Genomic_DNA"/>
</dbReference>
<gene>
    <name evidence="6" type="primary">parB</name>
    <name evidence="6" type="ORF">SIID45300_02930</name>
</gene>
<dbReference type="InterPro" id="IPR057240">
    <property type="entry name" value="ParB_dimer_C"/>
</dbReference>
<dbReference type="Pfam" id="PF17762">
    <property type="entry name" value="HTH_ParB"/>
    <property type="match status" value="1"/>
</dbReference>
<dbReference type="SUPFAM" id="SSF109709">
    <property type="entry name" value="KorB DNA-binding domain-like"/>
    <property type="match status" value="1"/>
</dbReference>
<reference evidence="6 7" key="2">
    <citation type="submission" date="2024-09" db="EMBL/GenBank/DDBJ databases">
        <title>Draft genome sequence of Candidatus Magnetaquicoccaceae bacterium FCR-1.</title>
        <authorList>
            <person name="Shimoshige H."/>
            <person name="Shimamura S."/>
            <person name="Taoka A."/>
            <person name="Kobayashi H."/>
            <person name="Maekawa T."/>
        </authorList>
    </citation>
    <scope>NUCLEOTIDE SEQUENCE [LARGE SCALE GENOMIC DNA]</scope>
    <source>
        <strain evidence="6 7">FCR-1</strain>
    </source>
</reference>
<dbReference type="InterPro" id="IPR050336">
    <property type="entry name" value="Chromosome_partition/occlusion"/>
</dbReference>
<name>A0ABQ0CCI1_9PROT</name>
<comment type="similarity">
    <text evidence="1">Belongs to the ParB family.</text>
</comment>
<keyword evidence="2" id="KW-0159">Chromosome partition</keyword>
<proteinExistence type="inferred from homology"/>
<evidence type="ECO:0000259" key="5">
    <source>
        <dbReference type="SMART" id="SM00470"/>
    </source>
</evidence>
<evidence type="ECO:0000256" key="3">
    <source>
        <dbReference type="ARBA" id="ARBA00023125"/>
    </source>
</evidence>
<sequence length="308" mass="34594">MKSLQTDMGQGLAALLGEAALAPSVKEKILMIPIDQIFPNPYQPRQNFSEASLSELADSIREQGVLLPIIVRHKPTFEEAFQLIAGERRWRAAKLAGLDQIPAMFRRISDRQMLEISILENVQREDLNPVEVARGCAQLIEKFGYSHKKAALRIGKSRETITNLLRLLRLPESILALIESGHLSMGHARAMVRLESKPELLDRVAEMVIEQNLSVRQTEELLRTLEQEEAKQVEPGEEGVSVEEEEGSPILAKRRKDPMILSIEERLTETLGTKVSITHLKGKGKVIVEYATLEELEGLADQLLRISE</sequence>
<evidence type="ECO:0000256" key="2">
    <source>
        <dbReference type="ARBA" id="ARBA00022829"/>
    </source>
</evidence>
<organism evidence="6 7">
    <name type="scientific">Candidatus Magnetaquiglobus chichijimensis</name>
    <dbReference type="NCBI Taxonomy" id="3141448"/>
    <lineage>
        <taxon>Bacteria</taxon>
        <taxon>Pseudomonadati</taxon>
        <taxon>Pseudomonadota</taxon>
        <taxon>Magnetococcia</taxon>
        <taxon>Magnetococcales</taxon>
        <taxon>Candidatus Magnetaquicoccaceae</taxon>
        <taxon>Candidatus Magnetaquiglobus</taxon>
    </lineage>
</organism>
<dbReference type="InterPro" id="IPR004437">
    <property type="entry name" value="ParB/RepB/Spo0J"/>
</dbReference>
<dbReference type="NCBIfam" id="TIGR00180">
    <property type="entry name" value="parB_part"/>
    <property type="match status" value="1"/>
</dbReference>
<comment type="caution">
    <text evidence="6">The sequence shown here is derived from an EMBL/GenBank/DDBJ whole genome shotgun (WGS) entry which is preliminary data.</text>
</comment>
<dbReference type="Proteomes" id="UP001628193">
    <property type="component" value="Unassembled WGS sequence"/>
</dbReference>
<evidence type="ECO:0000313" key="7">
    <source>
        <dbReference type="Proteomes" id="UP001628193"/>
    </source>
</evidence>
<dbReference type="Gene3D" id="3.90.1530.30">
    <property type="match status" value="1"/>
</dbReference>
<dbReference type="PANTHER" id="PTHR33375">
    <property type="entry name" value="CHROMOSOME-PARTITIONING PROTEIN PARB-RELATED"/>
    <property type="match status" value="1"/>
</dbReference>
<evidence type="ECO:0000256" key="4">
    <source>
        <dbReference type="ARBA" id="ARBA00025472"/>
    </source>
</evidence>
<dbReference type="CDD" id="cd16393">
    <property type="entry name" value="SPO0J_N"/>
    <property type="match status" value="1"/>
</dbReference>
<feature type="domain" description="ParB-like N-terminal" evidence="5">
    <location>
        <begin position="30"/>
        <end position="122"/>
    </location>
</feature>
<evidence type="ECO:0000313" key="6">
    <source>
        <dbReference type="EMBL" id="GAB0058579.1"/>
    </source>
</evidence>
<dbReference type="PANTHER" id="PTHR33375:SF1">
    <property type="entry name" value="CHROMOSOME-PARTITIONING PROTEIN PARB-RELATED"/>
    <property type="match status" value="1"/>
</dbReference>
<keyword evidence="7" id="KW-1185">Reference proteome</keyword>
<accession>A0ABQ0CCI1</accession>
<dbReference type="Pfam" id="PF02195">
    <property type="entry name" value="ParB_N"/>
    <property type="match status" value="1"/>
</dbReference>
<dbReference type="RefSeq" id="WP_420906697.1">
    <property type="nucleotide sequence ID" value="NZ_BAAFGK010000005.1"/>
</dbReference>
<dbReference type="SMART" id="SM00470">
    <property type="entry name" value="ParB"/>
    <property type="match status" value="1"/>
</dbReference>
<dbReference type="Gene3D" id="1.10.10.2830">
    <property type="match status" value="1"/>
</dbReference>
<protein>
    <submittedName>
        <fullName evidence="6">Chromosome-partitioning protein ParB</fullName>
    </submittedName>
</protein>
<dbReference type="SUPFAM" id="SSF110849">
    <property type="entry name" value="ParB/Sulfiredoxin"/>
    <property type="match status" value="1"/>
</dbReference>
<comment type="function">
    <text evidence="4">Involved in chromosome partition. Localize to both poles of the predivisional cell following completion of DNA replication. Binds to the DNA origin of replication.</text>
</comment>